<proteinExistence type="predicted"/>
<dbReference type="AlphaFoldDB" id="A0ABD1D6R4"/>
<organism evidence="2 3">
    <name type="scientific">Culex pipiens pipiens</name>
    <name type="common">Northern house mosquito</name>
    <dbReference type="NCBI Taxonomy" id="38569"/>
    <lineage>
        <taxon>Eukaryota</taxon>
        <taxon>Metazoa</taxon>
        <taxon>Ecdysozoa</taxon>
        <taxon>Arthropoda</taxon>
        <taxon>Hexapoda</taxon>
        <taxon>Insecta</taxon>
        <taxon>Pterygota</taxon>
        <taxon>Neoptera</taxon>
        <taxon>Endopterygota</taxon>
        <taxon>Diptera</taxon>
        <taxon>Nematocera</taxon>
        <taxon>Culicoidea</taxon>
        <taxon>Culicidae</taxon>
        <taxon>Culicinae</taxon>
        <taxon>Culicini</taxon>
        <taxon>Culex</taxon>
        <taxon>Culex</taxon>
    </lineage>
</organism>
<dbReference type="EMBL" id="JBEHCU010007199">
    <property type="protein sequence ID" value="KAL1395311.1"/>
    <property type="molecule type" value="Genomic_DNA"/>
</dbReference>
<gene>
    <name evidence="2" type="ORF">pipiens_011346</name>
</gene>
<feature type="region of interest" description="Disordered" evidence="1">
    <location>
        <begin position="50"/>
        <end position="73"/>
    </location>
</feature>
<evidence type="ECO:0000313" key="3">
    <source>
        <dbReference type="Proteomes" id="UP001562425"/>
    </source>
</evidence>
<comment type="caution">
    <text evidence="2">The sequence shown here is derived from an EMBL/GenBank/DDBJ whole genome shotgun (WGS) entry which is preliminary data.</text>
</comment>
<feature type="compositionally biased region" description="Polar residues" evidence="1">
    <location>
        <begin position="61"/>
        <end position="73"/>
    </location>
</feature>
<protein>
    <recommendedName>
        <fullName evidence="4">MADF domain-containing protein</fullName>
    </recommendedName>
</protein>
<evidence type="ECO:0000256" key="1">
    <source>
        <dbReference type="SAM" id="MobiDB-lite"/>
    </source>
</evidence>
<keyword evidence="3" id="KW-1185">Reference proteome</keyword>
<name>A0ABD1D6R4_CULPP</name>
<evidence type="ECO:0000313" key="2">
    <source>
        <dbReference type="EMBL" id="KAL1395311.1"/>
    </source>
</evidence>
<sequence length="73" mass="8399">MPELKHHWRTLRSFYCNRYLRMKRGQIAPDHPLLHEPVYLMLRKIFGDESSGGGEEGDSTLIKTTCTSPPVAK</sequence>
<evidence type="ECO:0008006" key="4">
    <source>
        <dbReference type="Google" id="ProtNLM"/>
    </source>
</evidence>
<dbReference type="Proteomes" id="UP001562425">
    <property type="component" value="Unassembled WGS sequence"/>
</dbReference>
<accession>A0ABD1D6R4</accession>
<reference evidence="2 3" key="1">
    <citation type="submission" date="2024-05" db="EMBL/GenBank/DDBJ databases">
        <title>Culex pipiens pipiens assembly and annotation.</title>
        <authorList>
            <person name="Alout H."/>
            <person name="Durand T."/>
        </authorList>
    </citation>
    <scope>NUCLEOTIDE SEQUENCE [LARGE SCALE GENOMIC DNA]</scope>
    <source>
        <strain evidence="2">HA-2024</strain>
        <tissue evidence="2">Whole body</tissue>
    </source>
</reference>